<gene>
    <name evidence="8" type="ORF">B0A48_11561</name>
</gene>
<dbReference type="AlphaFoldDB" id="A0A1V8SVU7"/>
<keyword evidence="3" id="KW-0238">DNA-binding</keyword>
<feature type="compositionally biased region" description="Basic and acidic residues" evidence="6">
    <location>
        <begin position="186"/>
        <end position="200"/>
    </location>
</feature>
<dbReference type="InterPro" id="IPR004827">
    <property type="entry name" value="bZIP"/>
</dbReference>
<dbReference type="Proteomes" id="UP000192596">
    <property type="component" value="Unassembled WGS sequence"/>
</dbReference>
<accession>A0A1V8SVU7</accession>
<dbReference type="InParanoid" id="A0A1V8SVU7"/>
<dbReference type="GO" id="GO:0005634">
    <property type="term" value="C:nucleus"/>
    <property type="evidence" value="ECO:0007669"/>
    <property type="project" value="UniProtKB-SubCell"/>
</dbReference>
<dbReference type="PANTHER" id="PTHR13044:SF14">
    <property type="entry name" value="CRYPTOCEPHAL, ISOFORM A"/>
    <property type="match status" value="1"/>
</dbReference>
<reference evidence="9" key="1">
    <citation type="submission" date="2017-03" db="EMBL/GenBank/DDBJ databases">
        <title>Genomes of endolithic fungi from Antarctica.</title>
        <authorList>
            <person name="Coleine C."/>
            <person name="Masonjones S."/>
            <person name="Stajich J.E."/>
        </authorList>
    </citation>
    <scope>NUCLEOTIDE SEQUENCE [LARGE SCALE GENOMIC DNA]</scope>
    <source>
        <strain evidence="9">CCFEE 5527</strain>
    </source>
</reference>
<dbReference type="Gene3D" id="1.20.5.170">
    <property type="match status" value="1"/>
</dbReference>
<dbReference type="PROSITE" id="PS50217">
    <property type="entry name" value="BZIP"/>
    <property type="match status" value="1"/>
</dbReference>
<dbReference type="SUPFAM" id="SSF57959">
    <property type="entry name" value="Leucine zipper domain"/>
    <property type="match status" value="1"/>
</dbReference>
<dbReference type="SMART" id="SM00338">
    <property type="entry name" value="BRLZ"/>
    <property type="match status" value="1"/>
</dbReference>
<dbReference type="PROSITE" id="PS00036">
    <property type="entry name" value="BZIP_BASIC"/>
    <property type="match status" value="1"/>
</dbReference>
<dbReference type="EMBL" id="NAJO01000025">
    <property type="protein sequence ID" value="OQO03305.1"/>
    <property type="molecule type" value="Genomic_DNA"/>
</dbReference>
<keyword evidence="4" id="KW-0804">Transcription</keyword>
<dbReference type="GO" id="GO:0001228">
    <property type="term" value="F:DNA-binding transcription activator activity, RNA polymerase II-specific"/>
    <property type="evidence" value="ECO:0007669"/>
    <property type="project" value="TreeGrafter"/>
</dbReference>
<comment type="subcellular location">
    <subcellularLocation>
        <location evidence="1">Nucleus</location>
    </subcellularLocation>
</comment>
<name>A0A1V8SVU7_9PEZI</name>
<evidence type="ECO:0000313" key="9">
    <source>
        <dbReference type="Proteomes" id="UP000192596"/>
    </source>
</evidence>
<organism evidence="8 9">
    <name type="scientific">Cryoendolithus antarcticus</name>
    <dbReference type="NCBI Taxonomy" id="1507870"/>
    <lineage>
        <taxon>Eukaryota</taxon>
        <taxon>Fungi</taxon>
        <taxon>Dikarya</taxon>
        <taxon>Ascomycota</taxon>
        <taxon>Pezizomycotina</taxon>
        <taxon>Dothideomycetes</taxon>
        <taxon>Dothideomycetidae</taxon>
        <taxon>Cladosporiales</taxon>
        <taxon>Cladosporiaceae</taxon>
        <taxon>Cryoendolithus</taxon>
    </lineage>
</organism>
<evidence type="ECO:0000256" key="3">
    <source>
        <dbReference type="ARBA" id="ARBA00023125"/>
    </source>
</evidence>
<protein>
    <recommendedName>
        <fullName evidence="7">BZIP domain-containing protein</fullName>
    </recommendedName>
</protein>
<proteinExistence type="predicted"/>
<feature type="compositionally biased region" description="Low complexity" evidence="6">
    <location>
        <begin position="130"/>
        <end position="151"/>
    </location>
</feature>
<dbReference type="STRING" id="1507870.A0A1V8SVU7"/>
<evidence type="ECO:0000256" key="4">
    <source>
        <dbReference type="ARBA" id="ARBA00023163"/>
    </source>
</evidence>
<dbReference type="GO" id="GO:0000977">
    <property type="term" value="F:RNA polymerase II transcription regulatory region sequence-specific DNA binding"/>
    <property type="evidence" value="ECO:0007669"/>
    <property type="project" value="TreeGrafter"/>
</dbReference>
<comment type="caution">
    <text evidence="8">The sequence shown here is derived from an EMBL/GenBank/DDBJ whole genome shotgun (WGS) entry which is preliminary data.</text>
</comment>
<dbReference type="InterPro" id="IPR046347">
    <property type="entry name" value="bZIP_sf"/>
</dbReference>
<keyword evidence="2" id="KW-0805">Transcription regulation</keyword>
<evidence type="ECO:0000256" key="6">
    <source>
        <dbReference type="SAM" id="MobiDB-lite"/>
    </source>
</evidence>
<evidence type="ECO:0000259" key="7">
    <source>
        <dbReference type="PROSITE" id="PS50217"/>
    </source>
</evidence>
<keyword evidence="9" id="KW-1185">Reference proteome</keyword>
<keyword evidence="5" id="KW-0539">Nucleus</keyword>
<feature type="region of interest" description="Disordered" evidence="6">
    <location>
        <begin position="123"/>
        <end position="200"/>
    </location>
</feature>
<evidence type="ECO:0000256" key="1">
    <source>
        <dbReference type="ARBA" id="ARBA00004123"/>
    </source>
</evidence>
<dbReference type="Pfam" id="PF07716">
    <property type="entry name" value="bZIP_2"/>
    <property type="match status" value="1"/>
</dbReference>
<feature type="compositionally biased region" description="Low complexity" evidence="6">
    <location>
        <begin position="159"/>
        <end position="175"/>
    </location>
</feature>
<evidence type="ECO:0000256" key="5">
    <source>
        <dbReference type="ARBA" id="ARBA00023242"/>
    </source>
</evidence>
<sequence length="239" mass="26342">MDLQEFSNPTSNYADWPELKLDFSDFLTPDLSQDVFSSTSDCSLEADPNSLFVGFDYDFDLSATLNTAPATGGHETLASVPSGPLNELWPASLISTPEYTLPDNSTARLDSANSNNTLKTREFTWAPINTASGSLPTAPTTTTSSTPHGSPDMPSTHASTVSNLPSPSSSKSPEPTGETRKRKRERNTEAARRYRQRRQDRLEELEELLADMTKERDEGRIKLARAEAEVDVLRRLVSK</sequence>
<feature type="domain" description="BZIP" evidence="7">
    <location>
        <begin position="177"/>
        <end position="239"/>
    </location>
</feature>
<evidence type="ECO:0000256" key="2">
    <source>
        <dbReference type="ARBA" id="ARBA00023015"/>
    </source>
</evidence>
<evidence type="ECO:0000313" key="8">
    <source>
        <dbReference type="EMBL" id="OQO03305.1"/>
    </source>
</evidence>
<dbReference type="PANTHER" id="PTHR13044">
    <property type="entry name" value="ACTIVATING TRANSCRIPTION FACTOR ATF 4/5"/>
    <property type="match status" value="1"/>
</dbReference>